<reference evidence="2" key="1">
    <citation type="submission" date="2021-04" db="EMBL/GenBank/DDBJ databases">
        <title>Genome based classification of Actinospica acidithermotolerans sp. nov., an actinobacterium isolated from an Indonesian hot spring.</title>
        <authorList>
            <person name="Kusuma A.B."/>
            <person name="Putra K.E."/>
            <person name="Nafisah S."/>
            <person name="Loh J."/>
            <person name="Nouioui I."/>
            <person name="Goodfellow M."/>
        </authorList>
    </citation>
    <scope>NUCLEOTIDE SEQUENCE</scope>
    <source>
        <strain evidence="2">MGRD01-02</strain>
    </source>
</reference>
<dbReference type="InterPro" id="IPR029058">
    <property type="entry name" value="AB_hydrolase_fold"/>
</dbReference>
<name>A0A941IIW6_9ACTN</name>
<dbReference type="GO" id="GO:0016787">
    <property type="term" value="F:hydrolase activity"/>
    <property type="evidence" value="ECO:0007669"/>
    <property type="project" value="InterPro"/>
</dbReference>
<evidence type="ECO:0000259" key="1">
    <source>
        <dbReference type="Pfam" id="PF02129"/>
    </source>
</evidence>
<protein>
    <recommendedName>
        <fullName evidence="1">Xaa-Pro dipeptidyl-peptidase-like domain-containing protein</fullName>
    </recommendedName>
</protein>
<proteinExistence type="predicted"/>
<evidence type="ECO:0000313" key="2">
    <source>
        <dbReference type="EMBL" id="MBR7827232.1"/>
    </source>
</evidence>
<dbReference type="SUPFAM" id="SSF53474">
    <property type="entry name" value="alpha/beta-Hydrolases"/>
    <property type="match status" value="1"/>
</dbReference>
<evidence type="ECO:0000313" key="3">
    <source>
        <dbReference type="Proteomes" id="UP000676325"/>
    </source>
</evidence>
<dbReference type="InterPro" id="IPR000383">
    <property type="entry name" value="Xaa-Pro-like_dom"/>
</dbReference>
<dbReference type="Pfam" id="PF02129">
    <property type="entry name" value="Peptidase_S15"/>
    <property type="match status" value="1"/>
</dbReference>
<comment type="caution">
    <text evidence="2">The sequence shown here is derived from an EMBL/GenBank/DDBJ whole genome shotgun (WGS) entry which is preliminary data.</text>
</comment>
<accession>A0A941IIW6</accession>
<dbReference type="Gene3D" id="3.40.50.1820">
    <property type="entry name" value="alpha/beta hydrolase"/>
    <property type="match status" value="1"/>
</dbReference>
<organism evidence="2 3">
    <name type="scientific">Actinospica acidithermotolerans</name>
    <dbReference type="NCBI Taxonomy" id="2828514"/>
    <lineage>
        <taxon>Bacteria</taxon>
        <taxon>Bacillati</taxon>
        <taxon>Actinomycetota</taxon>
        <taxon>Actinomycetes</taxon>
        <taxon>Catenulisporales</taxon>
        <taxon>Actinospicaceae</taxon>
        <taxon>Actinospica</taxon>
    </lineage>
</organism>
<feature type="domain" description="Xaa-Pro dipeptidyl-peptidase-like" evidence="1">
    <location>
        <begin position="3"/>
        <end position="121"/>
    </location>
</feature>
<dbReference type="EMBL" id="JAGSOH010000030">
    <property type="protein sequence ID" value="MBR7827232.1"/>
    <property type="molecule type" value="Genomic_DNA"/>
</dbReference>
<gene>
    <name evidence="2" type="ORF">KDK95_13020</name>
</gene>
<dbReference type="Proteomes" id="UP000676325">
    <property type="component" value="Unassembled WGS sequence"/>
</dbReference>
<dbReference type="AlphaFoldDB" id="A0A941IIW6"/>
<sequence length="133" mass="14395">MEQQPWFDGRLGLNGASYHAFTSWATASTRPASLKAISTAMYSTDRISSWYPGGGFGLELALSWTAIQQANGAAVSENLYNHLPLNQADIAATGKTLDFYQERLAHDGADPHWQPLNFAELLDDPVPTGPGCP</sequence>
<keyword evidence="3" id="KW-1185">Reference proteome</keyword>